<dbReference type="Pfam" id="PF00096">
    <property type="entry name" value="zf-C2H2"/>
    <property type="match status" value="1"/>
</dbReference>
<feature type="compositionally biased region" description="Basic and acidic residues" evidence="17">
    <location>
        <begin position="898"/>
        <end position="908"/>
    </location>
</feature>
<evidence type="ECO:0000256" key="9">
    <source>
        <dbReference type="ARBA" id="ARBA00022833"/>
    </source>
</evidence>
<feature type="domain" description="C2H2-type" evidence="18">
    <location>
        <begin position="331"/>
        <end position="359"/>
    </location>
</feature>
<proteinExistence type="predicted"/>
<dbReference type="GO" id="GO:0000976">
    <property type="term" value="F:transcription cis-regulatory region binding"/>
    <property type="evidence" value="ECO:0007669"/>
    <property type="project" value="TreeGrafter"/>
</dbReference>
<dbReference type="Gene3D" id="3.30.160.60">
    <property type="entry name" value="Classic Zinc Finger"/>
    <property type="match status" value="5"/>
</dbReference>
<keyword evidence="9" id="KW-0862">Zinc</keyword>
<keyword evidence="6" id="KW-0479">Metal-binding</keyword>
<evidence type="ECO:0000256" key="12">
    <source>
        <dbReference type="ARBA" id="ARBA00023163"/>
    </source>
</evidence>
<feature type="domain" description="C2H2-type" evidence="18">
    <location>
        <begin position="360"/>
        <end position="387"/>
    </location>
</feature>
<feature type="region of interest" description="Disordered" evidence="17">
    <location>
        <begin position="664"/>
        <end position="729"/>
    </location>
</feature>
<dbReference type="InterPro" id="IPR057281">
    <property type="entry name" value="Zfn-C2H2_REST"/>
</dbReference>
<feature type="region of interest" description="Disordered" evidence="17">
    <location>
        <begin position="878"/>
        <end position="908"/>
    </location>
</feature>
<evidence type="ECO:0000256" key="15">
    <source>
        <dbReference type="ARBA" id="ARBA00082744"/>
    </source>
</evidence>
<comment type="subcellular location">
    <subcellularLocation>
        <location evidence="2">Cytoplasm</location>
    </subcellularLocation>
    <subcellularLocation>
        <location evidence="1">Nucleus</location>
    </subcellularLocation>
</comment>
<feature type="compositionally biased region" description="Basic and acidic residues" evidence="17">
    <location>
        <begin position="546"/>
        <end position="573"/>
    </location>
</feature>
<dbReference type="FunFam" id="3.30.160.60:FF:000805">
    <property type="entry name" value="RE1-silencing transcription factor B"/>
    <property type="match status" value="1"/>
</dbReference>
<dbReference type="InterPro" id="IPR013087">
    <property type="entry name" value="Znf_C2H2_type"/>
</dbReference>
<dbReference type="GO" id="GO:0005634">
    <property type="term" value="C:nucleus"/>
    <property type="evidence" value="ECO:0007669"/>
    <property type="project" value="UniProtKB-SubCell"/>
</dbReference>
<evidence type="ECO:0000256" key="11">
    <source>
        <dbReference type="ARBA" id="ARBA00023015"/>
    </source>
</evidence>
<feature type="compositionally biased region" description="Basic and acidic residues" evidence="17">
    <location>
        <begin position="444"/>
        <end position="475"/>
    </location>
</feature>
<protein>
    <recommendedName>
        <fullName evidence="14">RE1-silencing transcription factor</fullName>
    </recommendedName>
    <alternativeName>
        <fullName evidence="15">Neural-restrictive silencer factor</fullName>
    </alternativeName>
</protein>
<feature type="region of interest" description="Disordered" evidence="17">
    <location>
        <begin position="934"/>
        <end position="1012"/>
    </location>
</feature>
<dbReference type="GO" id="GO:0008270">
    <property type="term" value="F:zinc ion binding"/>
    <property type="evidence" value="ECO:0007669"/>
    <property type="project" value="UniProtKB-KW"/>
</dbReference>
<evidence type="ECO:0000256" key="7">
    <source>
        <dbReference type="ARBA" id="ARBA00022737"/>
    </source>
</evidence>
<evidence type="ECO:0000256" key="17">
    <source>
        <dbReference type="SAM" id="MobiDB-lite"/>
    </source>
</evidence>
<dbReference type="EMBL" id="JAATJU010024042">
    <property type="protein sequence ID" value="KAH0506496.1"/>
    <property type="molecule type" value="Genomic_DNA"/>
</dbReference>
<dbReference type="Pfam" id="PF24540">
    <property type="entry name" value="zf-C2H2_REST"/>
    <property type="match status" value="1"/>
</dbReference>
<dbReference type="AlphaFoldDB" id="A0A8J6KNQ6"/>
<feature type="compositionally biased region" description="Basic residues" evidence="17">
    <location>
        <begin position="574"/>
        <end position="596"/>
    </location>
</feature>
<dbReference type="GO" id="GO:0045665">
    <property type="term" value="P:negative regulation of neuron differentiation"/>
    <property type="evidence" value="ECO:0007669"/>
    <property type="project" value="UniProtKB-ARBA"/>
</dbReference>
<evidence type="ECO:0000256" key="13">
    <source>
        <dbReference type="ARBA" id="ARBA00023242"/>
    </source>
</evidence>
<feature type="compositionally biased region" description="Low complexity" evidence="17">
    <location>
        <begin position="1063"/>
        <end position="1072"/>
    </location>
</feature>
<keyword evidence="7" id="KW-0677">Repeat</keyword>
<feature type="domain" description="C2H2-type" evidence="18">
    <location>
        <begin position="303"/>
        <end position="330"/>
    </location>
</feature>
<evidence type="ECO:0000256" key="10">
    <source>
        <dbReference type="ARBA" id="ARBA00022843"/>
    </source>
</evidence>
<evidence type="ECO:0000259" key="18">
    <source>
        <dbReference type="PROSITE" id="PS50157"/>
    </source>
</evidence>
<dbReference type="GO" id="GO:0001227">
    <property type="term" value="F:DNA-binding transcription repressor activity, RNA polymerase II-specific"/>
    <property type="evidence" value="ECO:0007669"/>
    <property type="project" value="TreeGrafter"/>
</dbReference>
<feature type="domain" description="C2H2-type" evidence="18">
    <location>
        <begin position="1138"/>
        <end position="1160"/>
    </location>
</feature>
<dbReference type="FunFam" id="3.30.160.60:FF:000952">
    <property type="entry name" value="RE1-silencing transcription factor B"/>
    <property type="match status" value="1"/>
</dbReference>
<feature type="compositionally biased region" description="Polar residues" evidence="17">
    <location>
        <begin position="630"/>
        <end position="640"/>
    </location>
</feature>
<dbReference type="PANTHER" id="PTHR24403">
    <property type="entry name" value="ZINC FINGER PROTEIN"/>
    <property type="match status" value="1"/>
</dbReference>
<evidence type="ECO:0000313" key="19">
    <source>
        <dbReference type="EMBL" id="KAH0506496.1"/>
    </source>
</evidence>
<dbReference type="SUPFAM" id="SSF58113">
    <property type="entry name" value="Apolipoprotein A-I"/>
    <property type="match status" value="1"/>
</dbReference>
<keyword evidence="4" id="KW-0678">Repressor</keyword>
<dbReference type="Proteomes" id="UP000710432">
    <property type="component" value="Unassembled WGS sequence"/>
</dbReference>
<reference evidence="19" key="1">
    <citation type="submission" date="2020-03" db="EMBL/GenBank/DDBJ databases">
        <title>Studies in the Genomics of Life Span.</title>
        <authorList>
            <person name="Glass D."/>
        </authorList>
    </citation>
    <scope>NUCLEOTIDE SEQUENCE</scope>
    <source>
        <strain evidence="19">LTLLF</strain>
        <tissue evidence="19">Muscle</tissue>
    </source>
</reference>
<feature type="region of interest" description="Disordered" evidence="17">
    <location>
        <begin position="440"/>
        <end position="647"/>
    </location>
</feature>
<evidence type="ECO:0000256" key="5">
    <source>
        <dbReference type="ARBA" id="ARBA00022553"/>
    </source>
</evidence>
<dbReference type="InterPro" id="IPR036236">
    <property type="entry name" value="Znf_C2H2_sf"/>
</dbReference>
<dbReference type="GO" id="GO:0061629">
    <property type="term" value="F:RNA polymerase II-specific DNA-binding transcription factor binding"/>
    <property type="evidence" value="ECO:0007669"/>
    <property type="project" value="UniProtKB-ARBA"/>
</dbReference>
<keyword evidence="12" id="KW-0804">Transcription</keyword>
<keyword evidence="8 16" id="KW-0863">Zinc-finger</keyword>
<keyword evidence="13" id="KW-0539">Nucleus</keyword>
<feature type="region of interest" description="Disordered" evidence="17">
    <location>
        <begin position="741"/>
        <end position="849"/>
    </location>
</feature>
<evidence type="ECO:0000256" key="8">
    <source>
        <dbReference type="ARBA" id="ARBA00022771"/>
    </source>
</evidence>
<name>A0A8J6KNQ6_MICOH</name>
<dbReference type="FunFam" id="3.30.160.60:FF:002187">
    <property type="entry name" value="RE1-silencing transcription factor"/>
    <property type="match status" value="1"/>
</dbReference>
<dbReference type="PROSITE" id="PS00028">
    <property type="entry name" value="ZINC_FINGER_C2H2_1"/>
    <property type="match status" value="1"/>
</dbReference>
<evidence type="ECO:0000256" key="1">
    <source>
        <dbReference type="ARBA" id="ARBA00004123"/>
    </source>
</evidence>
<evidence type="ECO:0000256" key="14">
    <source>
        <dbReference type="ARBA" id="ARBA00069738"/>
    </source>
</evidence>
<evidence type="ECO:0000256" key="6">
    <source>
        <dbReference type="ARBA" id="ARBA00022723"/>
    </source>
</evidence>
<gene>
    <name evidence="19" type="ORF">LTLLF_172760</name>
</gene>
<keyword evidence="3" id="KW-0963">Cytoplasm</keyword>
<keyword evidence="11" id="KW-0805">Transcription regulation</keyword>
<dbReference type="GO" id="GO:0006950">
    <property type="term" value="P:response to stress"/>
    <property type="evidence" value="ECO:0007669"/>
    <property type="project" value="UniProtKB-ARBA"/>
</dbReference>
<evidence type="ECO:0000256" key="3">
    <source>
        <dbReference type="ARBA" id="ARBA00022490"/>
    </source>
</evidence>
<feature type="compositionally biased region" description="Polar residues" evidence="17">
    <location>
        <begin position="599"/>
        <end position="611"/>
    </location>
</feature>
<feature type="domain" description="C2H2-type" evidence="18">
    <location>
        <begin position="275"/>
        <end position="302"/>
    </location>
</feature>
<evidence type="ECO:0000313" key="20">
    <source>
        <dbReference type="Proteomes" id="UP000710432"/>
    </source>
</evidence>
<dbReference type="GO" id="GO:0005737">
    <property type="term" value="C:cytoplasm"/>
    <property type="evidence" value="ECO:0007669"/>
    <property type="project" value="UniProtKB-SubCell"/>
</dbReference>
<dbReference type="PANTHER" id="PTHR24403:SF102">
    <property type="entry name" value="RE1-SILENCING TRANSCRIPTION FACTOR"/>
    <property type="match status" value="1"/>
</dbReference>
<dbReference type="FunFam" id="3.30.160.60:FF:000662">
    <property type="entry name" value="RE1-silencing transcription factor A"/>
    <property type="match status" value="1"/>
</dbReference>
<dbReference type="SUPFAM" id="SSF57667">
    <property type="entry name" value="beta-beta-alpha zinc fingers"/>
    <property type="match status" value="3"/>
</dbReference>
<evidence type="ECO:0000256" key="4">
    <source>
        <dbReference type="ARBA" id="ARBA00022491"/>
    </source>
</evidence>
<evidence type="ECO:0000256" key="2">
    <source>
        <dbReference type="ARBA" id="ARBA00004496"/>
    </source>
</evidence>
<comment type="caution">
    <text evidence="19">The sequence shown here is derived from an EMBL/GenBank/DDBJ whole genome shotgun (WGS) entry which is preliminary data.</text>
</comment>
<dbReference type="InterPro" id="IPR050688">
    <property type="entry name" value="Zinc_finger/UBP_domain"/>
</dbReference>
<organism evidence="19 20">
    <name type="scientific">Microtus ochrogaster</name>
    <name type="common">Prairie vole</name>
    <dbReference type="NCBI Taxonomy" id="79684"/>
    <lineage>
        <taxon>Eukaryota</taxon>
        <taxon>Metazoa</taxon>
        <taxon>Chordata</taxon>
        <taxon>Craniata</taxon>
        <taxon>Vertebrata</taxon>
        <taxon>Euteleostomi</taxon>
        <taxon>Mammalia</taxon>
        <taxon>Eutheria</taxon>
        <taxon>Euarchontoglires</taxon>
        <taxon>Glires</taxon>
        <taxon>Rodentia</taxon>
        <taxon>Myomorpha</taxon>
        <taxon>Muroidea</taxon>
        <taxon>Cricetidae</taxon>
        <taxon>Arvicolinae</taxon>
        <taxon>Microtus</taxon>
    </lineage>
</organism>
<dbReference type="GO" id="GO:0017053">
    <property type="term" value="C:transcription repressor complex"/>
    <property type="evidence" value="ECO:0007669"/>
    <property type="project" value="TreeGrafter"/>
</dbReference>
<dbReference type="GO" id="GO:0045944">
    <property type="term" value="P:positive regulation of transcription by RNA polymerase II"/>
    <property type="evidence" value="ECO:0007669"/>
    <property type="project" value="TreeGrafter"/>
</dbReference>
<keyword evidence="5" id="KW-0597">Phosphoprotein</keyword>
<feature type="compositionally biased region" description="Basic and acidic residues" evidence="17">
    <location>
        <begin position="491"/>
        <end position="505"/>
    </location>
</feature>
<feature type="compositionally biased region" description="Basic and acidic residues" evidence="17">
    <location>
        <begin position="955"/>
        <end position="967"/>
    </location>
</feature>
<feature type="domain" description="C2H2-type" evidence="18">
    <location>
        <begin position="158"/>
        <end position="185"/>
    </location>
</feature>
<sequence length="1175" mass="128663">MATQVMGQSSGGGSLFSSSGNMGMALPSDMYDLHDLSKAELAAPQLIMLANVALTGEVTGGCCDYLVGEERQMAELMPVGDNHFSDSEGEGLEEAAELKGDPSGLVNVGLRSLELSAVEPQPVFEASAAPEMYNSSKDLPPETLGTEDRGKNTKAKPFRCKPCQYEADSEEQFVHHIRVHSAKKFFVEESAEKQAKARESGCSTAEEGDFSKGPIRCDRCGYNTNRYDHYTAHLKHHTRAGDNERVYKCIICTYTTVSEYHWRKHLRNHFPRKVYTCNKCNYFSDRKNNYVQHVRTHTGERPYKCELCPYSSSQKTHLTRHMRTHSGEKPFKCDQCSYVASNQHEVTRHARQVHNGPKPLNCPHCDYKTADRSNFKKHVELHVNPRQFNCPVCDYAASKKCNLQYHFKSKHPTCPSKTMDVSRVKLKKTKKKEADLHTNNITNEKTEIEQTKTKGDMSGKKNEKPVKVEKKEKKSCGNAAVVQVTTRTRKSATETKAAEMKHVDVHTGNSSDKLSKAKKNKRKMDAEAHSPGDPVNEEPVQKKKQKTESKSKNRSEVPKGDSKVEEGKGDNKKHNVPIKKGTKKKTVKSKPSKKGSRPVQETQKETAQTEPPSVELTHGEVSPVPAQVAVTVTGSTQTGLPSPVDIAHTGPVQMEVSQTGVPQVELPPSVAPTQVELPSPMETAQSELPPPMEPAQSELPSPVESAQCELPSPMEPAQSELLPPMEPAQCELLPSVAPAQVELPSPMEPAQSELLPSVAPAQSELPSPGEPAQSELPSPMEPAQSELPSPMEPAQSELPSPMEPAQSELPSPMEPAQSELPSPMEPAQSELPSPMEQSSLLEPPQVGHCQKELPSLLNYAQMEVVQTRPTHMGSVQEELPAVMEPPLQVKPITKRSSPRKDKTKEKLSIRREMLRQEQVLIEVGLVPVRESQLLNESKSAQGRPGLSSPLPKGNSRREEAPKDHNISEGEGIAPLKEGTEEACESQTELVAPKDSTSVLSSEQNSKVPDGETLHVKCQTDSAGACEIEVGTEQNTADNVSVKDSAVEPGSPVPRLPSAEREVASAAVVASPPITLAENESQEIDEDEGIHSHDGSDLSDNMSEGSDDSGLHGARPGPQEAASKNGEEGLAVKGTEGDFVCIFCDRSFRKEKDYSKHLNRHLVNVYFLKKAAEGQE</sequence>
<keyword evidence="10" id="KW-0832">Ubl conjugation</keyword>
<feature type="region of interest" description="Disordered" evidence="17">
    <location>
        <begin position="1031"/>
        <end position="1129"/>
    </location>
</feature>
<feature type="compositionally biased region" description="Polar residues" evidence="17">
    <location>
        <begin position="984"/>
        <end position="1006"/>
    </location>
</feature>
<accession>A0A8J6KNQ6</accession>
<evidence type="ECO:0000256" key="16">
    <source>
        <dbReference type="PROSITE-ProRule" id="PRU00042"/>
    </source>
</evidence>
<dbReference type="PROSITE" id="PS50157">
    <property type="entry name" value="ZINC_FINGER_C2H2_2"/>
    <property type="match status" value="6"/>
</dbReference>
<dbReference type="FunFam" id="3.30.160.60:FF:000448">
    <property type="entry name" value="RE1-silencing transcription factor A"/>
    <property type="match status" value="1"/>
</dbReference>
<dbReference type="SMART" id="SM00355">
    <property type="entry name" value="ZnF_C2H2"/>
    <property type="match status" value="9"/>
</dbReference>
<feature type="region of interest" description="Disordered" evidence="17">
    <location>
        <begin position="133"/>
        <end position="153"/>
    </location>
</feature>